<dbReference type="PANTHER" id="PTHR43515">
    <property type="entry name" value="THREONINE SYNTHASE-LIKE 1"/>
    <property type="match status" value="1"/>
</dbReference>
<dbReference type="GO" id="GO:0030170">
    <property type="term" value="F:pyridoxal phosphate binding"/>
    <property type="evidence" value="ECO:0007669"/>
    <property type="project" value="InterPro"/>
</dbReference>
<dbReference type="PANTHER" id="PTHR43515:SF1">
    <property type="entry name" value="THREONINE SYNTHASE-LIKE 1"/>
    <property type="match status" value="1"/>
</dbReference>
<organism evidence="8 9">
    <name type="scientific">Pleurodeles waltl</name>
    <name type="common">Iberian ribbed newt</name>
    <dbReference type="NCBI Taxonomy" id="8319"/>
    <lineage>
        <taxon>Eukaryota</taxon>
        <taxon>Metazoa</taxon>
        <taxon>Chordata</taxon>
        <taxon>Craniata</taxon>
        <taxon>Vertebrata</taxon>
        <taxon>Euteleostomi</taxon>
        <taxon>Amphibia</taxon>
        <taxon>Batrachia</taxon>
        <taxon>Caudata</taxon>
        <taxon>Salamandroidea</taxon>
        <taxon>Salamandridae</taxon>
        <taxon>Pleurodelinae</taxon>
        <taxon>Pleurodeles</taxon>
    </lineage>
</organism>
<evidence type="ECO:0000256" key="5">
    <source>
        <dbReference type="ARBA" id="ARBA00029440"/>
    </source>
</evidence>
<accession>A0AAV7M925</accession>
<reference evidence="8" key="1">
    <citation type="journal article" date="2022" name="bioRxiv">
        <title>Sequencing and chromosome-scale assembly of the giantPleurodeles waltlgenome.</title>
        <authorList>
            <person name="Brown T."/>
            <person name="Elewa A."/>
            <person name="Iarovenko S."/>
            <person name="Subramanian E."/>
            <person name="Araus A.J."/>
            <person name="Petzold A."/>
            <person name="Susuki M."/>
            <person name="Suzuki K.-i.T."/>
            <person name="Hayashi T."/>
            <person name="Toyoda A."/>
            <person name="Oliveira C."/>
            <person name="Osipova E."/>
            <person name="Leigh N.D."/>
            <person name="Simon A."/>
            <person name="Yun M.H."/>
        </authorList>
    </citation>
    <scope>NUCLEOTIDE SEQUENCE</scope>
    <source>
        <strain evidence="8">20211129_DDA</strain>
        <tissue evidence="8">Liver</tissue>
    </source>
</reference>
<evidence type="ECO:0000256" key="4">
    <source>
        <dbReference type="ARBA" id="ARBA00022898"/>
    </source>
</evidence>
<dbReference type="HAMAP" id="MF_00109">
    <property type="entry name" value="Shikimate_kinase"/>
    <property type="match status" value="1"/>
</dbReference>
<dbReference type="InterPro" id="IPR029144">
    <property type="entry name" value="Thr_synth_N"/>
</dbReference>
<dbReference type="PROSITE" id="PS00165">
    <property type="entry name" value="DEHYDRATASE_SER_THR"/>
    <property type="match status" value="1"/>
</dbReference>
<dbReference type="SUPFAM" id="SSF53686">
    <property type="entry name" value="Tryptophan synthase beta subunit-like PLP-dependent enzymes"/>
    <property type="match status" value="1"/>
</dbReference>
<keyword evidence="9" id="KW-1185">Reference proteome</keyword>
<dbReference type="CDD" id="cd01560">
    <property type="entry name" value="Thr-synth_2"/>
    <property type="match status" value="1"/>
</dbReference>
<protein>
    <recommendedName>
        <fullName evidence="7">Threonine synthase N-terminal domain-containing protein</fullName>
    </recommendedName>
</protein>
<evidence type="ECO:0000313" key="9">
    <source>
        <dbReference type="Proteomes" id="UP001066276"/>
    </source>
</evidence>
<gene>
    <name evidence="8" type="ORF">NDU88_005347</name>
</gene>
<dbReference type="CDD" id="cd00464">
    <property type="entry name" value="SK"/>
    <property type="match status" value="1"/>
</dbReference>
<dbReference type="InterPro" id="IPR036052">
    <property type="entry name" value="TrpB-like_PALP_sf"/>
</dbReference>
<dbReference type="Proteomes" id="UP001066276">
    <property type="component" value="Chromosome 10"/>
</dbReference>
<dbReference type="NCBIfam" id="TIGR00260">
    <property type="entry name" value="thrC"/>
    <property type="match status" value="1"/>
</dbReference>
<keyword evidence="4 6" id="KW-0663">Pyridoxal phosphate</keyword>
<name>A0AAV7M925_PLEWA</name>
<evidence type="ECO:0000256" key="1">
    <source>
        <dbReference type="ARBA" id="ARBA00001933"/>
    </source>
</evidence>
<evidence type="ECO:0000259" key="7">
    <source>
        <dbReference type="Pfam" id="PF14821"/>
    </source>
</evidence>
<feature type="modified residue" description="N6-(pyridoxal phosphate)lysine" evidence="6">
    <location>
        <position position="367"/>
    </location>
</feature>
<comment type="pathway">
    <text evidence="5">Amino-acid biosynthesis.</text>
</comment>
<evidence type="ECO:0000256" key="2">
    <source>
        <dbReference type="ARBA" id="ARBA00005517"/>
    </source>
</evidence>
<comment type="similarity">
    <text evidence="2">Belongs to the threonine synthase family.</text>
</comment>
<dbReference type="Pfam" id="PF24857">
    <property type="entry name" value="THR4_C"/>
    <property type="match status" value="1"/>
</dbReference>
<dbReference type="SUPFAM" id="SSF52540">
    <property type="entry name" value="P-loop containing nucleoside triphosphate hydrolases"/>
    <property type="match status" value="1"/>
</dbReference>
<dbReference type="GO" id="GO:0008652">
    <property type="term" value="P:amino acid biosynthetic process"/>
    <property type="evidence" value="ECO:0007669"/>
    <property type="project" value="UniProtKB-KW"/>
</dbReference>
<sequence length="762" mass="84227">MASAGMLEVASCMIQKRKQQLLHAFPCPFLKQTAWKSPTECRPFKSTLLSPSAHPFMMKSWRSIHHSLIGDRNLVLMGPPGAGKTTIGRLLGQRLGLPVIDVDDDVLEKDWNMSVSEKLQDVGNEQFLEEEGKALLKWSASGSVISLSGSNPMHSASMEHLKKNSIVVYLDVHAGEIVDRLEVMKIDRIVGQSSESSMGDILQYRKHFYKKWHDFRVLCESGDTTEALAEKVLHGIKRYENSASETFTSTRSNCLKEPKTANSARTFSEVIVDGLASDGGLFVPDGGVPKLTKGEWMRLKGADYIERAQVILERCIPPADIPAVKLGEMIDLAYGKNFACNQIAPVRHLMGNQFLLELFHGPTASFKDLALQIMPQMFAYCVPRTCNSLILTATSGDTGSAVLDGFSRLNDIDKQRIAVISLFPENGVSPIQKSQLLGCQSDNGFSVGVKSDFDFCQKTLKHMLTNSNYTGFLAAEYGTALSTANSINWARLVPQVVYHASAYLDLVSQGVIHFGNPIDVCIPTGNFGNILSAIYAKLMGIPIRKFICASNQNNVLTEFIKTGHYDLRNRKLILTTSPAIDILKSSNLERYVHLISNGNGQLVNQLFSQLESQGHFQLPNDLLARLQKDMVADWCSEEDCLAAIHSVYSNSGYVLDTHTAVAKAVADRLQDKTCPLVIASTAHYSKFASTILKALRISQIKQNPLSQLHLLHSLNPLPPAHAALLKTLKKSENNDHQVCAADQNVMMDHVETTIHNLFFRVR</sequence>
<dbReference type="InterPro" id="IPR000634">
    <property type="entry name" value="Ser/Thr_deHydtase_PyrdxlP-BS"/>
</dbReference>
<proteinExistence type="inferred from homology"/>
<dbReference type="InterPro" id="IPR000623">
    <property type="entry name" value="Shikimate_kinase/TSH1"/>
</dbReference>
<comment type="caution">
    <text evidence="8">The sequence shown here is derived from an EMBL/GenBank/DDBJ whole genome shotgun (WGS) entry which is preliminary data.</text>
</comment>
<dbReference type="InterPro" id="IPR031322">
    <property type="entry name" value="Shikimate/glucono_kinase"/>
</dbReference>
<dbReference type="InterPro" id="IPR037158">
    <property type="entry name" value="Thr_synth_N_sf"/>
</dbReference>
<dbReference type="InterPro" id="IPR004450">
    <property type="entry name" value="Thr_synthase-like"/>
</dbReference>
<dbReference type="Gene3D" id="3.40.50.1100">
    <property type="match status" value="2"/>
</dbReference>
<dbReference type="Gene3D" id="3.90.1380.10">
    <property type="entry name" value="Threonine synthase, N-terminal domain"/>
    <property type="match status" value="1"/>
</dbReference>
<evidence type="ECO:0000256" key="6">
    <source>
        <dbReference type="PIRSR" id="PIRSR604450-51"/>
    </source>
</evidence>
<dbReference type="PRINTS" id="PR01100">
    <property type="entry name" value="SHIKIMTKNASE"/>
</dbReference>
<dbReference type="EMBL" id="JANPWB010000014">
    <property type="protein sequence ID" value="KAJ1100260.1"/>
    <property type="molecule type" value="Genomic_DNA"/>
</dbReference>
<feature type="domain" description="Threonine synthase N-terminal" evidence="7">
    <location>
        <begin position="262"/>
        <end position="334"/>
    </location>
</feature>
<comment type="cofactor">
    <cofactor evidence="1 6">
        <name>pyridoxal 5'-phosphate</name>
        <dbReference type="ChEBI" id="CHEBI:597326"/>
    </cofactor>
</comment>
<dbReference type="Pfam" id="PF01202">
    <property type="entry name" value="SKI"/>
    <property type="match status" value="1"/>
</dbReference>
<evidence type="ECO:0000313" key="8">
    <source>
        <dbReference type="EMBL" id="KAJ1100260.1"/>
    </source>
</evidence>
<evidence type="ECO:0000256" key="3">
    <source>
        <dbReference type="ARBA" id="ARBA00022605"/>
    </source>
</evidence>
<dbReference type="Gene3D" id="3.40.50.300">
    <property type="entry name" value="P-loop containing nucleotide triphosphate hydrolases"/>
    <property type="match status" value="1"/>
</dbReference>
<dbReference type="GO" id="GO:0005737">
    <property type="term" value="C:cytoplasm"/>
    <property type="evidence" value="ECO:0007669"/>
    <property type="project" value="TreeGrafter"/>
</dbReference>
<dbReference type="InterPro" id="IPR027417">
    <property type="entry name" value="P-loop_NTPase"/>
</dbReference>
<dbReference type="AlphaFoldDB" id="A0AAV7M925"/>
<dbReference type="Pfam" id="PF14821">
    <property type="entry name" value="Thr_synth_N"/>
    <property type="match status" value="1"/>
</dbReference>
<keyword evidence="3" id="KW-0028">Amino-acid biosynthesis</keyword>